<dbReference type="SUPFAM" id="SSF82861">
    <property type="entry name" value="Mechanosensitive channel protein MscS (YggB), transmembrane region"/>
    <property type="match status" value="1"/>
</dbReference>
<dbReference type="InterPro" id="IPR011066">
    <property type="entry name" value="MscS_channel_C_sf"/>
</dbReference>
<evidence type="ECO:0000256" key="3">
    <source>
        <dbReference type="ARBA" id="ARBA00022475"/>
    </source>
</evidence>
<keyword evidence="4 8" id="KW-0812">Transmembrane</keyword>
<evidence type="ECO:0000259" key="11">
    <source>
        <dbReference type="Pfam" id="PF21088"/>
    </source>
</evidence>
<keyword evidence="5 8" id="KW-1133">Transmembrane helix</keyword>
<dbReference type="GO" id="GO:0005886">
    <property type="term" value="C:plasma membrane"/>
    <property type="evidence" value="ECO:0007669"/>
    <property type="project" value="UniProtKB-SubCell"/>
</dbReference>
<dbReference type="OrthoDB" id="4638917at2"/>
<dbReference type="InterPro" id="IPR023408">
    <property type="entry name" value="MscS_beta-dom_sf"/>
</dbReference>
<dbReference type="Gene3D" id="3.30.70.100">
    <property type="match status" value="1"/>
</dbReference>
<protein>
    <submittedName>
        <fullName evidence="12">Mechanosensitive ion channel family protein</fullName>
    </submittedName>
</protein>
<evidence type="ECO:0000256" key="4">
    <source>
        <dbReference type="ARBA" id="ARBA00022692"/>
    </source>
</evidence>
<reference evidence="12 13" key="1">
    <citation type="submission" date="2019-01" db="EMBL/GenBank/DDBJ databases">
        <title>Egibacter rhizosphaerae EGI 80759T.</title>
        <authorList>
            <person name="Chen D.-D."/>
            <person name="Tian Y."/>
            <person name="Jiao J.-Y."/>
            <person name="Zhang X.-T."/>
            <person name="Zhang Y.-G."/>
            <person name="Zhang Y."/>
            <person name="Xiao M."/>
            <person name="Shu W.-S."/>
            <person name="Li W.-J."/>
        </authorList>
    </citation>
    <scope>NUCLEOTIDE SEQUENCE [LARGE SCALE GENOMIC DNA]</scope>
    <source>
        <strain evidence="12 13">EGI 80759</strain>
    </source>
</reference>
<evidence type="ECO:0000256" key="6">
    <source>
        <dbReference type="ARBA" id="ARBA00023136"/>
    </source>
</evidence>
<evidence type="ECO:0000313" key="12">
    <source>
        <dbReference type="EMBL" id="QBI18230.1"/>
    </source>
</evidence>
<feature type="domain" description="Mechanosensitive ion channel MscS C-terminal" evidence="10">
    <location>
        <begin position="237"/>
        <end position="323"/>
    </location>
</feature>
<dbReference type="Gene3D" id="2.30.30.60">
    <property type="match status" value="1"/>
</dbReference>
<dbReference type="Gene3D" id="1.10.287.1260">
    <property type="match status" value="1"/>
</dbReference>
<feature type="region of interest" description="Disordered" evidence="7">
    <location>
        <begin position="332"/>
        <end position="380"/>
    </location>
</feature>
<evidence type="ECO:0000313" key="13">
    <source>
        <dbReference type="Proteomes" id="UP000291469"/>
    </source>
</evidence>
<dbReference type="InterPro" id="IPR010920">
    <property type="entry name" value="LSM_dom_sf"/>
</dbReference>
<sequence length="380" mass="41205">MLSPVAGMAANALLATSPGEAAAEAGGAVYEFVLDLTDRSGIAQLAQTIVPPALRIVLILAIAYFAHRVVRRFIKRTTRRIAAGDGLGRLGTLRNRAPLADTTPMDLGRATLRAETIGGVLRSLAGAAIWAIAIFMILGEFDINLGPLIAGAGVVGVALGFGAQKLVQDFLAGTFMLIEDQYGLGDIVDAGEAIGVIEGITLRTTRVRDIHGTVWHIPNGTITRIGNMSQQWAQSLLDIGVAYNTDIPKAMHVIKGVADELWRDEEWRVLLVEEPEVWGVQDFGPSEILIRLVVKTQPGKQWGVEREIRKRLKATFDSEGIEIPFPQRTIWTRTDEEHVGPITRRAPSSAAAYRSSPTPQDEDAMLPDHDQSAHDQSESD</sequence>
<evidence type="ECO:0000259" key="9">
    <source>
        <dbReference type="Pfam" id="PF00924"/>
    </source>
</evidence>
<feature type="transmembrane region" description="Helical" evidence="8">
    <location>
        <begin position="45"/>
        <end position="66"/>
    </location>
</feature>
<dbReference type="Pfam" id="PF21082">
    <property type="entry name" value="MS_channel_3rd"/>
    <property type="match status" value="1"/>
</dbReference>
<evidence type="ECO:0000256" key="2">
    <source>
        <dbReference type="ARBA" id="ARBA00008017"/>
    </source>
</evidence>
<dbReference type="SUPFAM" id="SSF50182">
    <property type="entry name" value="Sm-like ribonucleoproteins"/>
    <property type="match status" value="1"/>
</dbReference>
<keyword evidence="6 8" id="KW-0472">Membrane</keyword>
<proteinExistence type="inferred from homology"/>
<comment type="similarity">
    <text evidence="2">Belongs to the MscS (TC 1.A.23) family.</text>
</comment>
<feature type="compositionally biased region" description="Low complexity" evidence="7">
    <location>
        <begin position="343"/>
        <end position="359"/>
    </location>
</feature>
<dbReference type="SUPFAM" id="SSF82689">
    <property type="entry name" value="Mechanosensitive channel protein MscS (YggB), C-terminal domain"/>
    <property type="match status" value="1"/>
</dbReference>
<dbReference type="InterPro" id="IPR006685">
    <property type="entry name" value="MscS_channel_2nd"/>
</dbReference>
<feature type="domain" description="Mechanosensitive ion channel MscS" evidence="9">
    <location>
        <begin position="166"/>
        <end position="229"/>
    </location>
</feature>
<organism evidence="12 13">
    <name type="scientific">Egibacter rhizosphaerae</name>
    <dbReference type="NCBI Taxonomy" id="1670831"/>
    <lineage>
        <taxon>Bacteria</taxon>
        <taxon>Bacillati</taxon>
        <taxon>Actinomycetota</taxon>
        <taxon>Nitriliruptoria</taxon>
        <taxon>Egibacterales</taxon>
        <taxon>Egibacteraceae</taxon>
        <taxon>Egibacter</taxon>
    </lineage>
</organism>
<comment type="subcellular location">
    <subcellularLocation>
        <location evidence="1">Cell membrane</location>
        <topology evidence="1">Multi-pass membrane protein</topology>
    </subcellularLocation>
</comment>
<evidence type="ECO:0000256" key="5">
    <source>
        <dbReference type="ARBA" id="ARBA00022989"/>
    </source>
</evidence>
<keyword evidence="3" id="KW-1003">Cell membrane</keyword>
<evidence type="ECO:0000256" key="1">
    <source>
        <dbReference type="ARBA" id="ARBA00004651"/>
    </source>
</evidence>
<feature type="domain" description="Mechanosensitive ion channel transmembrane helices 2/3" evidence="11">
    <location>
        <begin position="129"/>
        <end position="164"/>
    </location>
</feature>
<feature type="transmembrane region" description="Helical" evidence="8">
    <location>
        <begin position="119"/>
        <end position="139"/>
    </location>
</feature>
<evidence type="ECO:0000259" key="10">
    <source>
        <dbReference type="Pfam" id="PF21082"/>
    </source>
</evidence>
<dbReference type="Pfam" id="PF00924">
    <property type="entry name" value="MS_channel_2nd"/>
    <property type="match status" value="1"/>
</dbReference>
<feature type="compositionally biased region" description="Basic and acidic residues" evidence="7">
    <location>
        <begin position="366"/>
        <end position="380"/>
    </location>
</feature>
<dbReference type="PANTHER" id="PTHR30460">
    <property type="entry name" value="MODERATE CONDUCTANCE MECHANOSENSITIVE CHANNEL YBIO"/>
    <property type="match status" value="1"/>
</dbReference>
<evidence type="ECO:0000256" key="8">
    <source>
        <dbReference type="SAM" id="Phobius"/>
    </source>
</evidence>
<dbReference type="Pfam" id="PF21088">
    <property type="entry name" value="MS_channel_1st"/>
    <property type="match status" value="1"/>
</dbReference>
<keyword evidence="13" id="KW-1185">Reference proteome</keyword>
<dbReference type="InterPro" id="IPR049142">
    <property type="entry name" value="MS_channel_1st"/>
</dbReference>
<dbReference type="PANTHER" id="PTHR30460:SF0">
    <property type="entry name" value="MODERATE CONDUCTANCE MECHANOSENSITIVE CHANNEL YBIO"/>
    <property type="match status" value="1"/>
</dbReference>
<evidence type="ECO:0000256" key="7">
    <source>
        <dbReference type="SAM" id="MobiDB-lite"/>
    </source>
</evidence>
<accession>A0A411YAI5</accession>
<dbReference type="AlphaFoldDB" id="A0A411YAI5"/>
<dbReference type="EMBL" id="CP036402">
    <property type="protein sequence ID" value="QBI18230.1"/>
    <property type="molecule type" value="Genomic_DNA"/>
</dbReference>
<dbReference type="InterPro" id="IPR049278">
    <property type="entry name" value="MS_channel_C"/>
</dbReference>
<dbReference type="InterPro" id="IPR045276">
    <property type="entry name" value="YbiO_bact"/>
</dbReference>
<name>A0A411YAI5_9ACTN</name>
<dbReference type="GO" id="GO:0008381">
    <property type="term" value="F:mechanosensitive monoatomic ion channel activity"/>
    <property type="evidence" value="ECO:0007669"/>
    <property type="project" value="InterPro"/>
</dbReference>
<dbReference type="RefSeq" id="WP_131153228.1">
    <property type="nucleotide sequence ID" value="NZ_CP036402.1"/>
</dbReference>
<dbReference type="KEGG" id="erz:ER308_00670"/>
<dbReference type="InterPro" id="IPR011014">
    <property type="entry name" value="MscS_channel_TM-2"/>
</dbReference>
<dbReference type="Proteomes" id="UP000291469">
    <property type="component" value="Chromosome"/>
</dbReference>
<feature type="transmembrane region" description="Helical" evidence="8">
    <location>
        <begin position="145"/>
        <end position="163"/>
    </location>
</feature>
<gene>
    <name evidence="12" type="ORF">ER308_00670</name>
</gene>